<accession>C8NDU3</accession>
<protein>
    <submittedName>
        <fullName evidence="2">Uncharacterized protein</fullName>
    </submittedName>
</protein>
<reference evidence="2 3" key="1">
    <citation type="submission" date="2009-08" db="EMBL/GenBank/DDBJ databases">
        <authorList>
            <person name="Muzny D."/>
            <person name="Qin X."/>
            <person name="Deng J."/>
            <person name="Jiang H."/>
            <person name="Liu Y."/>
            <person name="Qu J."/>
            <person name="Song X.-Z."/>
            <person name="Zhang L."/>
            <person name="Thornton R."/>
            <person name="Coyle M."/>
            <person name="Francisco L."/>
            <person name="Jackson L."/>
            <person name="Javaid M."/>
            <person name="Korchina V."/>
            <person name="Kovar C."/>
            <person name="Mata R."/>
            <person name="Mathew T."/>
            <person name="Ngo R."/>
            <person name="Nguyen L."/>
            <person name="Nguyen N."/>
            <person name="Okwuonu G."/>
            <person name="Ongeri F."/>
            <person name="Pham C."/>
            <person name="Simmons D."/>
            <person name="Wilczek-Boney K."/>
            <person name="Hale W."/>
            <person name="Jakkamsetti A."/>
            <person name="Pham P."/>
            <person name="Ruth R."/>
            <person name="San Lucas F."/>
            <person name="Warren J."/>
            <person name="Zhang J."/>
            <person name="Zhao Z."/>
            <person name="Zhou C."/>
            <person name="Zhu D."/>
            <person name="Lee S."/>
            <person name="Bess C."/>
            <person name="Blankenburg K."/>
            <person name="Forbes L."/>
            <person name="Fu Q."/>
            <person name="Gubbala S."/>
            <person name="Hirani K."/>
            <person name="Jayaseelan J.C."/>
            <person name="Lara F."/>
            <person name="Munidasa M."/>
            <person name="Palculict T."/>
            <person name="Patil S."/>
            <person name="Pu L.-L."/>
            <person name="Saada N."/>
            <person name="Tang L."/>
            <person name="Weissenberger G."/>
            <person name="Zhu Y."/>
            <person name="Hemphill L."/>
            <person name="Shang Y."/>
            <person name="Youmans B."/>
            <person name="Ayvaz T."/>
            <person name="Ross M."/>
            <person name="Santibanez J."/>
            <person name="Aqrawi P."/>
            <person name="Gross S."/>
            <person name="Joshi V."/>
            <person name="Fowler G."/>
            <person name="Nazareth L."/>
            <person name="Reid J."/>
            <person name="Worley K."/>
            <person name="Petrosino J."/>
            <person name="Highlander S."/>
            <person name="Gibbs R."/>
        </authorList>
    </citation>
    <scope>NUCLEOTIDE SEQUENCE [LARGE SCALE GENOMIC DNA]</scope>
    <source>
        <strain evidence="2 3">ATCC 49175</strain>
    </source>
</reference>
<keyword evidence="1" id="KW-1133">Transmembrane helix</keyword>
<proteinExistence type="predicted"/>
<dbReference type="AlphaFoldDB" id="C8NDU3"/>
<dbReference type="RefSeq" id="WP_005604993.1">
    <property type="nucleotide sequence ID" value="NZ_CP102283.1"/>
</dbReference>
<feature type="transmembrane region" description="Helical" evidence="1">
    <location>
        <begin position="12"/>
        <end position="30"/>
    </location>
</feature>
<name>C8NDU3_9LACT</name>
<evidence type="ECO:0000313" key="3">
    <source>
        <dbReference type="Proteomes" id="UP000005926"/>
    </source>
</evidence>
<keyword evidence="1" id="KW-0812">Transmembrane</keyword>
<evidence type="ECO:0000313" key="2">
    <source>
        <dbReference type="EMBL" id="EEW38224.1"/>
    </source>
</evidence>
<dbReference type="STRING" id="638301.HMPREF0444_0088"/>
<evidence type="ECO:0000256" key="1">
    <source>
        <dbReference type="SAM" id="Phobius"/>
    </source>
</evidence>
<dbReference type="Proteomes" id="UP000005926">
    <property type="component" value="Unassembled WGS sequence"/>
</dbReference>
<dbReference type="EMBL" id="ACKZ01000004">
    <property type="protein sequence ID" value="EEW38224.1"/>
    <property type="molecule type" value="Genomic_DNA"/>
</dbReference>
<dbReference type="HOGENOM" id="CLU_1537942_0_0_9"/>
<keyword evidence="3" id="KW-1185">Reference proteome</keyword>
<sequence>MKTLGSKRLLKLILQFAISLVLLGLLWIVFSFTRPKYNEDALFSYEIINQSNQNIEELIIGEYSENDINSPEDRVYLKNLAAHSRTKGAVDISKSERSVSPFYLDYVYQGKRKTLLKTVSVETRPKGLHITITIKDVDNEGYMTGTTEINSFIFEKREFTPESIKRAEKANSTP</sequence>
<keyword evidence="1" id="KW-0472">Membrane</keyword>
<comment type="caution">
    <text evidence="2">The sequence shown here is derived from an EMBL/GenBank/DDBJ whole genome shotgun (WGS) entry which is preliminary data.</text>
</comment>
<gene>
    <name evidence="2" type="ORF">HMPREF0444_0088</name>
</gene>
<organism evidence="2 3">
    <name type="scientific">Granulicatella adiacens ATCC 49175</name>
    <dbReference type="NCBI Taxonomy" id="638301"/>
    <lineage>
        <taxon>Bacteria</taxon>
        <taxon>Bacillati</taxon>
        <taxon>Bacillota</taxon>
        <taxon>Bacilli</taxon>
        <taxon>Lactobacillales</taxon>
        <taxon>Carnobacteriaceae</taxon>
        <taxon>Granulicatella</taxon>
    </lineage>
</organism>